<sequence>MGRGGWGPSAGHHRLDEVASEPSRLGRWYSASGPHCPTIEIRQLAPFLLQYSHGAVQASFIISDFCNSAGGRASSSPSSITRLQQVGASSSLSISSRLLLVQMQQSDDSGADSSPARGMRRPSRATAIGALLA</sequence>
<comment type="caution">
    <text evidence="2">The sequence shown here is derived from an EMBL/GenBank/DDBJ whole genome shotgun (WGS) entry which is preliminary data.</text>
</comment>
<organism evidence="2 3">
    <name type="scientific">Punica granatum</name>
    <name type="common">Pomegranate</name>
    <dbReference type="NCBI Taxonomy" id="22663"/>
    <lineage>
        <taxon>Eukaryota</taxon>
        <taxon>Viridiplantae</taxon>
        <taxon>Streptophyta</taxon>
        <taxon>Embryophyta</taxon>
        <taxon>Tracheophyta</taxon>
        <taxon>Spermatophyta</taxon>
        <taxon>Magnoliopsida</taxon>
        <taxon>eudicotyledons</taxon>
        <taxon>Gunneridae</taxon>
        <taxon>Pentapetalae</taxon>
        <taxon>rosids</taxon>
        <taxon>malvids</taxon>
        <taxon>Myrtales</taxon>
        <taxon>Lythraceae</taxon>
        <taxon>Punica</taxon>
    </lineage>
</organism>
<dbReference type="EMBL" id="PGOL01005704">
    <property type="protein sequence ID" value="PKI34776.1"/>
    <property type="molecule type" value="Genomic_DNA"/>
</dbReference>
<name>A0A2I0HU44_PUNGR</name>
<proteinExistence type="predicted"/>
<dbReference type="AlphaFoldDB" id="A0A2I0HU44"/>
<protein>
    <submittedName>
        <fullName evidence="2">Uncharacterized protein</fullName>
    </submittedName>
</protein>
<dbReference type="Proteomes" id="UP000233551">
    <property type="component" value="Unassembled WGS sequence"/>
</dbReference>
<reference evidence="2 3" key="1">
    <citation type="submission" date="2017-11" db="EMBL/GenBank/DDBJ databases">
        <title>De-novo sequencing of pomegranate (Punica granatum L.) genome.</title>
        <authorList>
            <person name="Akparov Z."/>
            <person name="Amiraslanov A."/>
            <person name="Hajiyeva S."/>
            <person name="Abbasov M."/>
            <person name="Kaur K."/>
            <person name="Hamwieh A."/>
            <person name="Solovyev V."/>
            <person name="Salamov A."/>
            <person name="Braich B."/>
            <person name="Kosarev P."/>
            <person name="Mahmoud A."/>
            <person name="Hajiyev E."/>
            <person name="Babayeva S."/>
            <person name="Izzatullayeva V."/>
            <person name="Mammadov A."/>
            <person name="Mammadov A."/>
            <person name="Sharifova S."/>
            <person name="Ojaghi J."/>
            <person name="Eynullazada K."/>
            <person name="Bayramov B."/>
            <person name="Abdulazimova A."/>
            <person name="Shahmuradov I."/>
        </authorList>
    </citation>
    <scope>NUCLEOTIDE SEQUENCE [LARGE SCALE GENOMIC DNA]</scope>
    <source>
        <strain evidence="3">cv. AG2017</strain>
        <tissue evidence="2">Leaf</tissue>
    </source>
</reference>
<feature type="compositionally biased region" description="Polar residues" evidence="1">
    <location>
        <begin position="103"/>
        <end position="112"/>
    </location>
</feature>
<accession>A0A2I0HU44</accession>
<feature type="region of interest" description="Disordered" evidence="1">
    <location>
        <begin position="103"/>
        <end position="122"/>
    </location>
</feature>
<gene>
    <name evidence="2" type="ORF">CRG98_044843</name>
</gene>
<evidence type="ECO:0000313" key="2">
    <source>
        <dbReference type="EMBL" id="PKI34776.1"/>
    </source>
</evidence>
<evidence type="ECO:0000313" key="3">
    <source>
        <dbReference type="Proteomes" id="UP000233551"/>
    </source>
</evidence>
<evidence type="ECO:0000256" key="1">
    <source>
        <dbReference type="SAM" id="MobiDB-lite"/>
    </source>
</evidence>
<keyword evidence="3" id="KW-1185">Reference proteome</keyword>